<keyword evidence="3" id="KW-1185">Reference proteome</keyword>
<feature type="compositionally biased region" description="Polar residues" evidence="1">
    <location>
        <begin position="1025"/>
        <end position="1043"/>
    </location>
</feature>
<feature type="region of interest" description="Disordered" evidence="1">
    <location>
        <begin position="29"/>
        <end position="134"/>
    </location>
</feature>
<feature type="compositionally biased region" description="Polar residues" evidence="1">
    <location>
        <begin position="812"/>
        <end position="830"/>
    </location>
</feature>
<gene>
    <name evidence="2" type="ORF">AAHA92_24209</name>
</gene>
<feature type="compositionally biased region" description="Low complexity" evidence="1">
    <location>
        <begin position="998"/>
        <end position="1009"/>
    </location>
</feature>
<feature type="compositionally biased region" description="Polar residues" evidence="1">
    <location>
        <begin position="105"/>
        <end position="115"/>
    </location>
</feature>
<dbReference type="InterPro" id="IPR039317">
    <property type="entry name" value="TIC"/>
</dbReference>
<feature type="compositionally biased region" description="Acidic residues" evidence="1">
    <location>
        <begin position="87"/>
        <end position="101"/>
    </location>
</feature>
<evidence type="ECO:0000256" key="1">
    <source>
        <dbReference type="SAM" id="MobiDB-lite"/>
    </source>
</evidence>
<feature type="compositionally biased region" description="Polar residues" evidence="1">
    <location>
        <begin position="1055"/>
        <end position="1070"/>
    </location>
</feature>
<dbReference type="PANTHER" id="PTHR34798">
    <property type="entry name" value="PROTEIN TIME FOR COFFEE"/>
    <property type="match status" value="1"/>
</dbReference>
<organism evidence="2 3">
    <name type="scientific">Salvia divinorum</name>
    <name type="common">Maria pastora</name>
    <name type="synonym">Diviner's sage</name>
    <dbReference type="NCBI Taxonomy" id="28513"/>
    <lineage>
        <taxon>Eukaryota</taxon>
        <taxon>Viridiplantae</taxon>
        <taxon>Streptophyta</taxon>
        <taxon>Embryophyta</taxon>
        <taxon>Tracheophyta</taxon>
        <taxon>Spermatophyta</taxon>
        <taxon>Magnoliopsida</taxon>
        <taxon>eudicotyledons</taxon>
        <taxon>Gunneridae</taxon>
        <taxon>Pentapetalae</taxon>
        <taxon>asterids</taxon>
        <taxon>lamiids</taxon>
        <taxon>Lamiales</taxon>
        <taxon>Lamiaceae</taxon>
        <taxon>Nepetoideae</taxon>
        <taxon>Mentheae</taxon>
        <taxon>Salviinae</taxon>
        <taxon>Salvia</taxon>
        <taxon>Salvia subgen. Calosphace</taxon>
    </lineage>
</organism>
<feature type="region of interest" description="Disordered" evidence="1">
    <location>
        <begin position="191"/>
        <end position="217"/>
    </location>
</feature>
<feature type="region of interest" description="Disordered" evidence="1">
    <location>
        <begin position="808"/>
        <end position="849"/>
    </location>
</feature>
<feature type="region of interest" description="Disordered" evidence="1">
    <location>
        <begin position="735"/>
        <end position="787"/>
    </location>
</feature>
<protein>
    <submittedName>
        <fullName evidence="2">Protein TIME FOR COFFEE-like isoform X2</fullName>
    </submittedName>
</protein>
<name>A0ABD1G7R7_SALDI</name>
<proteinExistence type="predicted"/>
<evidence type="ECO:0000313" key="2">
    <source>
        <dbReference type="EMBL" id="KAL1539765.1"/>
    </source>
</evidence>
<dbReference type="AlphaFoldDB" id="A0ABD1G7R7"/>
<comment type="caution">
    <text evidence="2">The sequence shown here is derived from an EMBL/GenBank/DDBJ whole genome shotgun (WGS) entry which is preliminary data.</text>
</comment>
<evidence type="ECO:0000313" key="3">
    <source>
        <dbReference type="Proteomes" id="UP001567538"/>
    </source>
</evidence>
<dbReference type="EMBL" id="JBEAFC010000009">
    <property type="protein sequence ID" value="KAL1539765.1"/>
    <property type="molecule type" value="Genomic_DNA"/>
</dbReference>
<sequence length="1108" mass="119983">MERSRDLRRATVSAANCLPRRRQRITNLRDSIDEDRQMELQETVRLGDREQLPKKDREREFPKKRRIDRSAEQHRSDGGESCRENESTDSSDEEYFEEEEEIRIHQQNRVNQISPTSSSLSNNRRGLRTLRPSPVLRAAADEMFGVPVPRRARSSSAKRLQEYCNSTSGGFGVDLSHRRISPLRAAVSLIGSGASMKKKTKSSERRTPTSNPKQSAIEDDIEIEVAEALFDLMKQSQSQSQSQLQSSEIQNVDRDTLIPSSEVLKMSKADGGKVENNAFSVQNEPSKKVNAGTDLGDSMREGRIEKWRFPDDPAQELVNVDVFVNKVKVGSPKESESPSCVKVNACDIQDPTVTKAHYGAIIVEAKKETKLEIDLMSSPLLSSPERVGLVDMGTHPGVMSQAVRKKSEVAAKVGSLAVASGMQGEKLGVVNDQQLNLVVEKHSNQQQGRKEKTNQPPTSLFPFPIGTSSWPGVLPHPGFMPPLQAMPVKGIAKSSMIMQPPQFKFSQPRPKRCAAHQYLAQSIHCHQQLMKKSLSTGPAALCGSKSVTLKNTPPAQNFLPGNSFLGEFQGGQNLAIDSVGSGKDKSSDATMALNATSTKSLIQQASHPASASSFLHGHGFWLPFGHHQTTMMAPINSSGSPQSTTSAANATLQSTSAGRLPINFPLPNASTALSLNHPLLPSNEASPYMAILQNNGCSIPISTNISMPPFKGGSHPMPFFNSSLYPSLTFNQQQFTTSHASAQSASPNTNMSPHRQPQSSAKTSENKFPTSVSANLQSEKALQPSYSASKSNAEVNWKNGASLAPGFISHSAKPSNSPQQMNYPMYSPTSVGGGAAGNKQIDPPQQGSKGRVELIPQAYAFSFGSNSSATPVLNFSSMAQSSGMFQMLPDTSLNGNQIHQRNYQTSEGKSLGSGQSFCSEISALSTMGPPKFDCRTVNFLPSSFNGSQPFQTSSGVSVPNFQQHQLIQLQDHHMHQVKSSTPHNIHGSFLTGIVPSSSISSSPMLDSPSFHPKWENFPRSAAPESATSNTPQPKSSQGQSHISFGNGPFEGHQFVSKSESRNATSVASTTPPLPSQEVDGQKSSSPACRRNVPSILSACPSQPPELKY</sequence>
<feature type="region of interest" description="Disordered" evidence="1">
    <location>
        <begin position="998"/>
        <end position="1108"/>
    </location>
</feature>
<accession>A0ABD1G7R7</accession>
<dbReference type="Proteomes" id="UP001567538">
    <property type="component" value="Unassembled WGS sequence"/>
</dbReference>
<reference evidence="2 3" key="1">
    <citation type="submission" date="2024-06" db="EMBL/GenBank/DDBJ databases">
        <title>A chromosome level genome sequence of Diviner's sage (Salvia divinorum).</title>
        <authorList>
            <person name="Ford S.A."/>
            <person name="Ro D.-K."/>
            <person name="Ness R.W."/>
            <person name="Phillips M.A."/>
        </authorList>
    </citation>
    <scope>NUCLEOTIDE SEQUENCE [LARGE SCALE GENOMIC DNA]</scope>
    <source>
        <strain evidence="2">SAF-2024a</strain>
        <tissue evidence="2">Leaf</tissue>
    </source>
</reference>
<dbReference type="PANTHER" id="PTHR34798:SF1">
    <property type="entry name" value="TIC-LIKE PROTEIN"/>
    <property type="match status" value="1"/>
</dbReference>
<feature type="compositionally biased region" description="Basic and acidic residues" evidence="1">
    <location>
        <begin position="45"/>
        <end position="61"/>
    </location>
</feature>
<feature type="compositionally biased region" description="Basic and acidic residues" evidence="1">
    <location>
        <begin position="30"/>
        <end position="39"/>
    </location>
</feature>
<feature type="compositionally biased region" description="Basic and acidic residues" evidence="1">
    <location>
        <begin position="68"/>
        <end position="86"/>
    </location>
</feature>